<evidence type="ECO:0000313" key="14">
    <source>
        <dbReference type="EMBL" id="KKB39796.1"/>
    </source>
</evidence>
<dbReference type="PANTHER" id="PTHR12358:SF106">
    <property type="entry name" value="LIPID KINASE YEGS"/>
    <property type="match status" value="1"/>
</dbReference>
<keyword evidence="3" id="KW-0444">Lipid biosynthesis</keyword>
<dbReference type="Gene3D" id="2.60.200.40">
    <property type="match status" value="1"/>
</dbReference>
<proteinExistence type="inferred from homology"/>
<dbReference type="InterPro" id="IPR045540">
    <property type="entry name" value="YegS/DAGK_C"/>
</dbReference>
<protein>
    <submittedName>
        <fullName evidence="14">Transcription regulator</fullName>
    </submittedName>
</protein>
<keyword evidence="5" id="KW-0479">Metal-binding</keyword>
<comment type="cofactor">
    <cofactor evidence="1">
        <name>Mg(2+)</name>
        <dbReference type="ChEBI" id="CHEBI:18420"/>
    </cofactor>
</comment>
<dbReference type="GO" id="GO:0046872">
    <property type="term" value="F:metal ion binding"/>
    <property type="evidence" value="ECO:0007669"/>
    <property type="project" value="UniProtKB-KW"/>
</dbReference>
<evidence type="ECO:0000256" key="12">
    <source>
        <dbReference type="ARBA" id="ARBA00023264"/>
    </source>
</evidence>
<dbReference type="GO" id="GO:0005524">
    <property type="term" value="F:ATP binding"/>
    <property type="evidence" value="ECO:0007669"/>
    <property type="project" value="UniProtKB-KW"/>
</dbReference>
<keyword evidence="8" id="KW-0067">ATP-binding</keyword>
<sequence>MKKSMIIANPSSGKEEAEKYIELVKAQLTHNGYDSNVRYTEREGDATAFAADACIHGYDAIISIGGDGTLNETINGMGGKEHRPALGVVPLGTVNDFARGLRIPLKPEEAIAVIGQGKLRKVDTGRVNDRYFINIIGLGKIAETTAEVSAEQKTVLGSLAYFLEGAKTLVNQEPFDITVQSSGQQWTGPAVLFLAVLTSSAAGFEQAAPGARADDGLLHCFVIQDTSLPQLARIGVNLLRGDFTKDKDVIYFRTQEAVISSSKPLAVNIDGDAGGQTPLNLKVLKQHIDVFVP</sequence>
<evidence type="ECO:0000256" key="11">
    <source>
        <dbReference type="ARBA" id="ARBA00023209"/>
    </source>
</evidence>
<keyword evidence="11" id="KW-0594">Phospholipid biosynthesis</keyword>
<dbReference type="OrthoDB" id="142078at2"/>
<keyword evidence="4" id="KW-0808">Transferase</keyword>
<dbReference type="SMART" id="SM00046">
    <property type="entry name" value="DAGKc"/>
    <property type="match status" value="1"/>
</dbReference>
<dbReference type="InterPro" id="IPR017438">
    <property type="entry name" value="ATP-NAD_kinase_N"/>
</dbReference>
<dbReference type="PROSITE" id="PS50146">
    <property type="entry name" value="DAGK"/>
    <property type="match status" value="1"/>
</dbReference>
<organism evidence="14 15">
    <name type="scientific">Bacillus thermotolerans</name>
    <name type="common">Quasibacillus thermotolerans</name>
    <dbReference type="NCBI Taxonomy" id="1221996"/>
    <lineage>
        <taxon>Bacteria</taxon>
        <taxon>Bacillati</taxon>
        <taxon>Bacillota</taxon>
        <taxon>Bacilli</taxon>
        <taxon>Bacillales</taxon>
        <taxon>Bacillaceae</taxon>
        <taxon>Bacillus</taxon>
    </lineage>
</organism>
<dbReference type="Proteomes" id="UP000031563">
    <property type="component" value="Unassembled WGS sequence"/>
</dbReference>
<dbReference type="GO" id="GO:0008654">
    <property type="term" value="P:phospholipid biosynthetic process"/>
    <property type="evidence" value="ECO:0007669"/>
    <property type="project" value="UniProtKB-KW"/>
</dbReference>
<evidence type="ECO:0000259" key="13">
    <source>
        <dbReference type="PROSITE" id="PS50146"/>
    </source>
</evidence>
<evidence type="ECO:0000256" key="4">
    <source>
        <dbReference type="ARBA" id="ARBA00022679"/>
    </source>
</evidence>
<keyword evidence="6" id="KW-0547">Nucleotide-binding</keyword>
<evidence type="ECO:0000256" key="3">
    <source>
        <dbReference type="ARBA" id="ARBA00022516"/>
    </source>
</evidence>
<dbReference type="RefSeq" id="WP_040047466.1">
    <property type="nucleotide sequence ID" value="NZ_JWIR02000037.1"/>
</dbReference>
<evidence type="ECO:0000256" key="9">
    <source>
        <dbReference type="ARBA" id="ARBA00022842"/>
    </source>
</evidence>
<dbReference type="PANTHER" id="PTHR12358">
    <property type="entry name" value="SPHINGOSINE KINASE"/>
    <property type="match status" value="1"/>
</dbReference>
<dbReference type="SUPFAM" id="SSF111331">
    <property type="entry name" value="NAD kinase/diacylglycerol kinase-like"/>
    <property type="match status" value="1"/>
</dbReference>
<feature type="domain" description="DAGKc" evidence="13">
    <location>
        <begin position="1"/>
        <end position="131"/>
    </location>
</feature>
<dbReference type="InterPro" id="IPR005218">
    <property type="entry name" value="Diacylglycerol/lipid_kinase"/>
</dbReference>
<dbReference type="EMBL" id="JWIR02000037">
    <property type="protein sequence ID" value="KKB39796.1"/>
    <property type="molecule type" value="Genomic_DNA"/>
</dbReference>
<name>A0A0F5I2N9_BACTR</name>
<evidence type="ECO:0000256" key="7">
    <source>
        <dbReference type="ARBA" id="ARBA00022777"/>
    </source>
</evidence>
<dbReference type="NCBIfam" id="TIGR00147">
    <property type="entry name" value="YegS/Rv2252/BmrU family lipid kinase"/>
    <property type="match status" value="1"/>
</dbReference>
<comment type="similarity">
    <text evidence="2">Belongs to the diacylglycerol/lipid kinase family.</text>
</comment>
<dbReference type="InterPro" id="IPR016064">
    <property type="entry name" value="NAD/diacylglycerol_kinase_sf"/>
</dbReference>
<dbReference type="Pfam" id="PF00781">
    <property type="entry name" value="DAGK_cat"/>
    <property type="match status" value="1"/>
</dbReference>
<dbReference type="InterPro" id="IPR050187">
    <property type="entry name" value="Lipid_Phosphate_FormReg"/>
</dbReference>
<reference evidence="14" key="1">
    <citation type="submission" date="2015-02" db="EMBL/GenBank/DDBJ databases">
        <title>Genome Assembly of Bacillaceae bacterium MTCC 8252.</title>
        <authorList>
            <person name="Verma A."/>
            <person name="Khatri I."/>
            <person name="Mual P."/>
            <person name="Subramanian S."/>
            <person name="Krishnamurthi S."/>
        </authorList>
    </citation>
    <scope>NUCLEOTIDE SEQUENCE [LARGE SCALE GENOMIC DNA]</scope>
    <source>
        <strain evidence="14">MTCC 8252</strain>
    </source>
</reference>
<dbReference type="AlphaFoldDB" id="A0A0F5I2N9"/>
<dbReference type="Gene3D" id="3.40.50.10330">
    <property type="entry name" value="Probable inorganic polyphosphate/atp-NAD kinase, domain 1"/>
    <property type="match status" value="1"/>
</dbReference>
<keyword evidence="9" id="KW-0460">Magnesium</keyword>
<keyword evidence="15" id="KW-1185">Reference proteome</keyword>
<dbReference type="GO" id="GO:0004143">
    <property type="term" value="F:ATP-dependent diacylglycerol kinase activity"/>
    <property type="evidence" value="ECO:0007669"/>
    <property type="project" value="TreeGrafter"/>
</dbReference>
<evidence type="ECO:0000256" key="2">
    <source>
        <dbReference type="ARBA" id="ARBA00005983"/>
    </source>
</evidence>
<dbReference type="InterPro" id="IPR001206">
    <property type="entry name" value="Diacylglycerol_kinase_cat_dom"/>
</dbReference>
<dbReference type="STRING" id="1221996.QY95_02013"/>
<evidence type="ECO:0000256" key="5">
    <source>
        <dbReference type="ARBA" id="ARBA00022723"/>
    </source>
</evidence>
<dbReference type="Pfam" id="PF19279">
    <property type="entry name" value="YegS_C"/>
    <property type="match status" value="1"/>
</dbReference>
<keyword evidence="12" id="KW-1208">Phospholipid metabolism</keyword>
<evidence type="ECO:0000256" key="10">
    <source>
        <dbReference type="ARBA" id="ARBA00023098"/>
    </source>
</evidence>
<gene>
    <name evidence="14" type="ORF">QY95_02013</name>
</gene>
<keyword evidence="10" id="KW-0443">Lipid metabolism</keyword>
<evidence type="ECO:0000256" key="1">
    <source>
        <dbReference type="ARBA" id="ARBA00001946"/>
    </source>
</evidence>
<accession>A0A0F5I2N9</accession>
<comment type="caution">
    <text evidence="14">The sequence shown here is derived from an EMBL/GenBank/DDBJ whole genome shotgun (WGS) entry which is preliminary data.</text>
</comment>
<dbReference type="GO" id="GO:0005886">
    <property type="term" value="C:plasma membrane"/>
    <property type="evidence" value="ECO:0007669"/>
    <property type="project" value="TreeGrafter"/>
</dbReference>
<keyword evidence="7" id="KW-0418">Kinase</keyword>
<evidence type="ECO:0000313" key="15">
    <source>
        <dbReference type="Proteomes" id="UP000031563"/>
    </source>
</evidence>
<evidence type="ECO:0000256" key="6">
    <source>
        <dbReference type="ARBA" id="ARBA00022741"/>
    </source>
</evidence>
<evidence type="ECO:0000256" key="8">
    <source>
        <dbReference type="ARBA" id="ARBA00022840"/>
    </source>
</evidence>